<dbReference type="Proteomes" id="UP000053240">
    <property type="component" value="Unassembled WGS sequence"/>
</dbReference>
<dbReference type="CDD" id="cd03784">
    <property type="entry name" value="GT1_Gtf-like"/>
    <property type="match status" value="3"/>
</dbReference>
<dbReference type="InterPro" id="IPR043504">
    <property type="entry name" value="Peptidase_S1_PA_chymotrypsin"/>
</dbReference>
<dbReference type="PROSITE" id="PS00135">
    <property type="entry name" value="TRYPSIN_SER"/>
    <property type="match status" value="2"/>
</dbReference>
<keyword evidence="15" id="KW-1185">Reference proteome</keyword>
<accession>A0A0N1IPZ5</accession>
<keyword evidence="12" id="KW-1133">Transmembrane helix</keyword>
<dbReference type="Gene3D" id="3.40.50.2000">
    <property type="entry name" value="Glycogen Phosphorylase B"/>
    <property type="match status" value="5"/>
</dbReference>
<gene>
    <name evidence="14" type="ORF">RR48_04625</name>
</gene>
<sequence>MGGLQVQTRTPKSLPQDLQQFLDSSNNGVIYFSFGTNVNLTFLPLEKIHIFEKVFSQLPYNVIWRRDNDSIVVKSDNIKVLEWVPQADLLRHKNVKLFITQGSLQSTDEAITAGVPLLGIPLLADQWYNVEKYVYHGIGQKLDFEDITEDILKNAILEVAEDNRYKNNIARLRSLMADQPQAPLERAMWWIDYVLRHGGAKHLRAPTANISWTDHQVVFRSLTLELLKRGHRITVVTPDPMYPKGSGHENLTEIDVHDRTYAVLKKYFVSYVTGSYWDLLNQVKGILDLVSASFEELMETKEVQHLINNKKKNEKYDLILLESMYPQALAISYTFRAPTILISSFGPYVDSYKIMGIPTNPILYHHMFRQRLYNLTLFEKLNELYNQLVIHYELNRREEKENELLKKFFGPDIPPLNVLKNYVDMLFINIHPIWEGNTPVPPNVIHMGGLHMKEPKNLPQDLQQYLDASDNGVIYFSFGTNVQLSLLPQNKIEMFENVLSQLPYNVIWKRDTVVMKSKNVEVYKWLPQADLLRHPNIKLFITQGGLQSTDEAITAGVPLLGIPMLGDQWYNVEKYVYHEIGQRLYFEELTEEKLKNAIIEVAENKRYKDNIIRLRSLMVDQPQAPLERAMWWVDYVLRHGGAKHLRAPAANISWTEYLEQDLLLFITCTLFILFGSIFLVMRVLVRIVASKIKHDKKLKNDYRPTDYVIRVGSSSSRSGGELYRVGALQVHPKFSPSNMDNDIALLWLSRRIKFSERVAPIVLVDEDEEILDGDTTMVTGWGNLKEGGGNPSTLQMVLLPIVNPTQCKDAYSKQYAITPRMICAGLPDGGKDSCQGDSGGPLGYNGRLAGIVSWGLGCARPNYPGVYTKVSALRRWVDETTSLPTKSKEDIRIVGGEDIDITLAPYQVSLLRRGRHTCGGAIIANDLIVTAAHCVTGSNARDYSVRVGSSSSQSGGQVIPVSDLAWHRNFTYSKMDCDVALVRLSVPLVFSDSIAPIDMLQINEEIPDGDITMVTGWGNLRETGGYPRQLQMVLVPTVNTAMCDVAYSPSYTVTSTMICAGVPEGGKDACQGDSGGPLVHNGRLAGIVSWGLGCARPNYPGVYAKVAALRDWIDQNTSVPTIKAKEDVRIVGGEDIDITSAPYQISLVKRGRHTCGGSIIAFDTILTAAHCVLNTTPQDYLVRVGSSSYEKGGELYPVNDLLWHPNFTYTKMDSDVALLFLSKPITFNDGIAAIELINHDEEIKDGEITMENGGYPTKLQMVLVPKVNSDECNKAYSPMYNITSTMLCAGVPEGGKDACQGDSGGPMVHNGRLVGVVSWGLGCARPNFPGVYAKVSALRGWIDQSITYLRPRILAVFPTPSISHQTVFRPLTQALSRRGHEVTVVTTDPVNSKDPDLVKLVEIDLHNVSYRTTNRDIFETYGKEESMYTQIFMFANRFTNIFEEQLKTKEMQKLLQKNENYYDLLILEACSRPALVFSHIFKAPVIQISSLGGMLFNYEALGVPIHPTVYFTTLRQNLYNLSLWDKLMEFKIFLQVYFSHFICEHLQNAMLRRYFGAAVPRIAELNNNIHMLLLATNPIWAGNTPVPPNVIFIGGIHENPDEKLSEDLKYFLDNSKNGVIYASFGSNVKTNKISAKITRILAHVFTESTLNVIWKLDQNELPKQSDHIKIMKWLPQAALLRHPNVKLFITQGGLQSTEEAITAGVPLIGIPILADQWYNTEQYVHFNIGVKLNYDTLNKKQLQESIYRLTLDDSYRKNVVKLRQQILDQPQKPLERAVWWTEYVLRNGGRHLRSPSANKSWIIMNETTKEAYKNDTSSFRKVELLSQLFVRAFRAQLENEEFRAVVKLDEDYFDLLLIEACATPTLGLSHIFKAPVIQVSSLGALMSNYEALGIPMHLFFFPTSVRKRIHKLSLTEKLATLLEFAVSKYVMRTTRNLENDLLREHFGEDTPSLDELTNNIDMLFLNTNPLWANNYPVPPNVIFIGGIVENARKDLPKDLEAWLNSSKNGVIYVSFGSNSTDEAIAAGVPMIGIPIFVDQAYNTEQYEHFNIGVKLNYNELSEEKFKRAIDTVIGDDKYRENIVKLRNIINDQPQSPLDKAIWWTEYVIRNKGAQHLKSPTANISWIKYLEIELIAIVTAIFLLFIILLISIVKFLVRIINGIFRKFKVKRE</sequence>
<dbReference type="GO" id="GO:0008194">
    <property type="term" value="F:UDP-glycosyltransferase activity"/>
    <property type="evidence" value="ECO:0007669"/>
    <property type="project" value="InterPro"/>
</dbReference>
<dbReference type="GO" id="GO:0006508">
    <property type="term" value="P:proteolysis"/>
    <property type="evidence" value="ECO:0007669"/>
    <property type="project" value="UniProtKB-KW"/>
</dbReference>
<keyword evidence="5" id="KW-0732">Signal</keyword>
<dbReference type="InParanoid" id="A0A0N1IPZ5"/>
<dbReference type="SMART" id="SM00020">
    <property type="entry name" value="Tryp_SPc"/>
    <property type="match status" value="3"/>
</dbReference>
<dbReference type="CDD" id="cd00190">
    <property type="entry name" value="Tryp_SPc"/>
    <property type="match status" value="3"/>
</dbReference>
<dbReference type="InterPro" id="IPR050271">
    <property type="entry name" value="UDP-glycosyltransferase"/>
</dbReference>
<keyword evidence="12" id="KW-0812">Transmembrane</keyword>
<evidence type="ECO:0000256" key="12">
    <source>
        <dbReference type="SAM" id="Phobius"/>
    </source>
</evidence>
<reference evidence="14 15" key="1">
    <citation type="journal article" date="2015" name="Nat. Commun.">
        <title>Outbred genome sequencing and CRISPR/Cas9 gene editing in butterflies.</title>
        <authorList>
            <person name="Li X."/>
            <person name="Fan D."/>
            <person name="Zhang W."/>
            <person name="Liu G."/>
            <person name="Zhang L."/>
            <person name="Zhao L."/>
            <person name="Fang X."/>
            <person name="Chen L."/>
            <person name="Dong Y."/>
            <person name="Chen Y."/>
            <person name="Ding Y."/>
            <person name="Zhao R."/>
            <person name="Feng M."/>
            <person name="Zhu Y."/>
            <person name="Feng Y."/>
            <person name="Jiang X."/>
            <person name="Zhu D."/>
            <person name="Xiang H."/>
            <person name="Feng X."/>
            <person name="Li S."/>
            <person name="Wang J."/>
            <person name="Zhang G."/>
            <person name="Kronforst M.R."/>
            <person name="Wang W."/>
        </authorList>
    </citation>
    <scope>NUCLEOTIDE SEQUENCE [LARGE SCALE GENOMIC DNA]</scope>
    <source>
        <strain evidence="14">Ya'a_city_454_Pm</strain>
        <tissue evidence="14">Whole body</tissue>
    </source>
</reference>
<feature type="domain" description="Peptidase S1" evidence="13">
    <location>
        <begin position="893"/>
        <end position="1118"/>
    </location>
</feature>
<dbReference type="InterPro" id="IPR001254">
    <property type="entry name" value="Trypsin_dom"/>
</dbReference>
<dbReference type="FunFam" id="2.40.10.10:FF:000002">
    <property type="entry name" value="Transmembrane protease serine"/>
    <property type="match status" value="1"/>
</dbReference>
<keyword evidence="9" id="KW-1015">Disulfide bond</keyword>
<evidence type="ECO:0000259" key="13">
    <source>
        <dbReference type="PROSITE" id="PS50240"/>
    </source>
</evidence>
<feature type="transmembrane region" description="Helical" evidence="12">
    <location>
        <begin position="2133"/>
        <end position="2156"/>
    </location>
</feature>
<comment type="similarity">
    <text evidence="10">Belongs to the peptidase S1 family. CLIP subfamily.</text>
</comment>
<dbReference type="FunFam" id="2.40.10.10:FF:000077">
    <property type="entry name" value="Predicted protein"/>
    <property type="match status" value="2"/>
</dbReference>
<keyword evidence="3" id="KW-0328">Glycosyltransferase</keyword>
<dbReference type="PANTHER" id="PTHR48043">
    <property type="entry name" value="EG:EG0003.4 PROTEIN-RELATED"/>
    <property type="match status" value="1"/>
</dbReference>
<evidence type="ECO:0000256" key="2">
    <source>
        <dbReference type="ARBA" id="ARBA00022670"/>
    </source>
</evidence>
<feature type="domain" description="Peptidase S1" evidence="13">
    <location>
        <begin position="638"/>
        <end position="882"/>
    </location>
</feature>
<evidence type="ECO:0000256" key="9">
    <source>
        <dbReference type="ARBA" id="ARBA00023157"/>
    </source>
</evidence>
<evidence type="ECO:0000256" key="11">
    <source>
        <dbReference type="RuleBase" id="RU363034"/>
    </source>
</evidence>
<dbReference type="PROSITE" id="PS50240">
    <property type="entry name" value="TRYPSIN_DOM"/>
    <property type="match status" value="3"/>
</dbReference>
<evidence type="ECO:0000256" key="8">
    <source>
        <dbReference type="ARBA" id="ARBA00023145"/>
    </source>
</evidence>
<protein>
    <submittedName>
        <fullName evidence="14">Vitellin-degrading protease</fullName>
    </submittedName>
</protein>
<keyword evidence="2 11" id="KW-0645">Protease</keyword>
<dbReference type="GO" id="GO:0004252">
    <property type="term" value="F:serine-type endopeptidase activity"/>
    <property type="evidence" value="ECO:0007669"/>
    <property type="project" value="InterPro"/>
</dbReference>
<keyword evidence="6 11" id="KW-0378">Hydrolase</keyword>
<evidence type="ECO:0000313" key="15">
    <source>
        <dbReference type="Proteomes" id="UP000053240"/>
    </source>
</evidence>
<organism evidence="14 15">
    <name type="scientific">Papilio machaon</name>
    <name type="common">Old World swallowtail butterfly</name>
    <dbReference type="NCBI Taxonomy" id="76193"/>
    <lineage>
        <taxon>Eukaryota</taxon>
        <taxon>Metazoa</taxon>
        <taxon>Ecdysozoa</taxon>
        <taxon>Arthropoda</taxon>
        <taxon>Hexapoda</taxon>
        <taxon>Insecta</taxon>
        <taxon>Pterygota</taxon>
        <taxon>Neoptera</taxon>
        <taxon>Endopterygota</taxon>
        <taxon>Lepidoptera</taxon>
        <taxon>Glossata</taxon>
        <taxon>Ditrysia</taxon>
        <taxon>Papilionoidea</taxon>
        <taxon>Papilionidae</taxon>
        <taxon>Papilioninae</taxon>
        <taxon>Papilio</taxon>
    </lineage>
</organism>
<keyword evidence="12" id="KW-0472">Membrane</keyword>
<dbReference type="FunFam" id="3.40.50.2000:FF:000050">
    <property type="entry name" value="UDP-glucuronosyltransferase"/>
    <property type="match status" value="1"/>
</dbReference>
<evidence type="ECO:0000256" key="7">
    <source>
        <dbReference type="ARBA" id="ARBA00022825"/>
    </source>
</evidence>
<keyword evidence="8" id="KW-0865">Zymogen</keyword>
<dbReference type="InterPro" id="IPR018114">
    <property type="entry name" value="TRYPSIN_HIS"/>
</dbReference>
<comment type="similarity">
    <text evidence="1">Belongs to the UDP-glycosyltransferase family.</text>
</comment>
<evidence type="ECO:0000256" key="5">
    <source>
        <dbReference type="ARBA" id="ARBA00022729"/>
    </source>
</evidence>
<dbReference type="Pfam" id="PF00089">
    <property type="entry name" value="Trypsin"/>
    <property type="match status" value="3"/>
</dbReference>
<dbReference type="SUPFAM" id="SSF53756">
    <property type="entry name" value="UDP-Glycosyltransferase/glycogen phosphorylase"/>
    <property type="match status" value="4"/>
</dbReference>
<dbReference type="PROSITE" id="PS00375">
    <property type="entry name" value="UDPGT"/>
    <property type="match status" value="2"/>
</dbReference>
<dbReference type="InterPro" id="IPR001314">
    <property type="entry name" value="Peptidase_S1A"/>
</dbReference>
<proteinExistence type="inferred from homology"/>
<evidence type="ECO:0000256" key="6">
    <source>
        <dbReference type="ARBA" id="ARBA00022801"/>
    </source>
</evidence>
<evidence type="ECO:0000256" key="3">
    <source>
        <dbReference type="ARBA" id="ARBA00022676"/>
    </source>
</evidence>
<dbReference type="STRING" id="76193.A0A0N1IPZ5"/>
<dbReference type="InterPro" id="IPR002213">
    <property type="entry name" value="UDP_glucos_trans"/>
</dbReference>
<evidence type="ECO:0000256" key="10">
    <source>
        <dbReference type="ARBA" id="ARBA00024195"/>
    </source>
</evidence>
<keyword evidence="4" id="KW-0808">Transferase</keyword>
<dbReference type="Gene3D" id="2.40.10.10">
    <property type="entry name" value="Trypsin-like serine proteases"/>
    <property type="match status" value="3"/>
</dbReference>
<keyword evidence="7 11" id="KW-0720">Serine protease</keyword>
<dbReference type="InterPro" id="IPR035595">
    <property type="entry name" value="UDP_glycos_trans_CS"/>
</dbReference>
<dbReference type="EMBL" id="KQ459937">
    <property type="protein sequence ID" value="KPJ19194.1"/>
    <property type="molecule type" value="Genomic_DNA"/>
</dbReference>
<name>A0A0N1IPZ5_PAPMA</name>
<evidence type="ECO:0000313" key="14">
    <source>
        <dbReference type="EMBL" id="KPJ19194.1"/>
    </source>
</evidence>
<dbReference type="InterPro" id="IPR009003">
    <property type="entry name" value="Peptidase_S1_PA"/>
</dbReference>
<feature type="domain" description="Peptidase S1" evidence="13">
    <location>
        <begin position="1130"/>
        <end position="1347"/>
    </location>
</feature>
<dbReference type="InterPro" id="IPR033116">
    <property type="entry name" value="TRYPSIN_SER"/>
</dbReference>
<dbReference type="SUPFAM" id="SSF50494">
    <property type="entry name" value="Trypsin-like serine proteases"/>
    <property type="match status" value="3"/>
</dbReference>
<dbReference type="Pfam" id="PF00201">
    <property type="entry name" value="UDPGT"/>
    <property type="match status" value="4"/>
</dbReference>
<evidence type="ECO:0000256" key="4">
    <source>
        <dbReference type="ARBA" id="ARBA00022679"/>
    </source>
</evidence>
<dbReference type="PRINTS" id="PR00722">
    <property type="entry name" value="CHYMOTRYPSIN"/>
</dbReference>
<dbReference type="FunFam" id="3.40.50.2000:FF:000021">
    <property type="entry name" value="UDP-glucuronosyltransferase"/>
    <property type="match status" value="2"/>
</dbReference>
<dbReference type="PROSITE" id="PS00134">
    <property type="entry name" value="TRYPSIN_HIS"/>
    <property type="match status" value="2"/>
</dbReference>
<evidence type="ECO:0000256" key="1">
    <source>
        <dbReference type="ARBA" id="ARBA00009995"/>
    </source>
</evidence>
<dbReference type="PANTHER" id="PTHR48043:SF159">
    <property type="entry name" value="EG:EG0003.4 PROTEIN-RELATED"/>
    <property type="match status" value="1"/>
</dbReference>